<gene>
    <name evidence="8" type="ORF">E0W69_008275</name>
</gene>
<protein>
    <submittedName>
        <fullName evidence="8">RagB/SusD family nutrient uptake outer membrane protein</fullName>
    </submittedName>
</protein>
<name>A0A5P2G1R5_9BACT</name>
<accession>A0A5P2G1R5</accession>
<evidence type="ECO:0000256" key="2">
    <source>
        <dbReference type="ARBA" id="ARBA00006275"/>
    </source>
</evidence>
<keyword evidence="3" id="KW-0732">Signal</keyword>
<feature type="domain" description="RagB/SusD" evidence="6">
    <location>
        <begin position="375"/>
        <end position="521"/>
    </location>
</feature>
<dbReference type="InterPro" id="IPR033985">
    <property type="entry name" value="SusD-like_N"/>
</dbReference>
<organism evidence="8 9">
    <name type="scientific">Rhizosphaericola mali</name>
    <dbReference type="NCBI Taxonomy" id="2545455"/>
    <lineage>
        <taxon>Bacteria</taxon>
        <taxon>Pseudomonadati</taxon>
        <taxon>Bacteroidota</taxon>
        <taxon>Chitinophagia</taxon>
        <taxon>Chitinophagales</taxon>
        <taxon>Chitinophagaceae</taxon>
        <taxon>Rhizosphaericola</taxon>
    </lineage>
</organism>
<evidence type="ECO:0000256" key="4">
    <source>
        <dbReference type="ARBA" id="ARBA00023136"/>
    </source>
</evidence>
<dbReference type="RefSeq" id="WP_131329616.1">
    <property type="nucleotide sequence ID" value="NZ_CP044016.1"/>
</dbReference>
<reference evidence="8 9" key="1">
    <citation type="submission" date="2019-09" db="EMBL/GenBank/DDBJ databases">
        <title>Complete genome sequence of Arachidicoccus sp. B3-10 isolated from apple orchard soil.</title>
        <authorList>
            <person name="Kim H.S."/>
            <person name="Han K.-I."/>
            <person name="Suh M.K."/>
            <person name="Lee K.C."/>
            <person name="Eom M.K."/>
            <person name="Kim J.-S."/>
            <person name="Kang S.W."/>
            <person name="Sin Y."/>
            <person name="Lee J.-S."/>
        </authorList>
    </citation>
    <scope>NUCLEOTIDE SEQUENCE [LARGE SCALE GENOMIC DNA]</scope>
    <source>
        <strain evidence="8 9">B3-10</strain>
    </source>
</reference>
<keyword evidence="5" id="KW-0998">Cell outer membrane</keyword>
<evidence type="ECO:0000256" key="3">
    <source>
        <dbReference type="ARBA" id="ARBA00022729"/>
    </source>
</evidence>
<dbReference type="EMBL" id="CP044016">
    <property type="protein sequence ID" value="QES88648.1"/>
    <property type="molecule type" value="Genomic_DNA"/>
</dbReference>
<dbReference type="KEGG" id="arac:E0W69_008275"/>
<dbReference type="AlphaFoldDB" id="A0A5P2G1R5"/>
<keyword evidence="4" id="KW-0472">Membrane</keyword>
<evidence type="ECO:0000313" key="8">
    <source>
        <dbReference type="EMBL" id="QES88648.1"/>
    </source>
</evidence>
<keyword evidence="9" id="KW-1185">Reference proteome</keyword>
<feature type="domain" description="SusD-like N-terminal" evidence="7">
    <location>
        <begin position="74"/>
        <end position="231"/>
    </location>
</feature>
<dbReference type="Proteomes" id="UP000292424">
    <property type="component" value="Chromosome"/>
</dbReference>
<dbReference type="OrthoDB" id="5694214at2"/>
<dbReference type="InterPro" id="IPR011990">
    <property type="entry name" value="TPR-like_helical_dom_sf"/>
</dbReference>
<dbReference type="Pfam" id="PF07980">
    <property type="entry name" value="SusD_RagB"/>
    <property type="match status" value="1"/>
</dbReference>
<dbReference type="Gene3D" id="1.25.40.390">
    <property type="match status" value="1"/>
</dbReference>
<evidence type="ECO:0000259" key="7">
    <source>
        <dbReference type="Pfam" id="PF14322"/>
    </source>
</evidence>
<evidence type="ECO:0000259" key="6">
    <source>
        <dbReference type="Pfam" id="PF07980"/>
    </source>
</evidence>
<comment type="similarity">
    <text evidence="2">Belongs to the SusD family.</text>
</comment>
<sequence length="521" mass="58814">MKFFKNIFNTCAATAILGLVATSCSKKLDQSNPNLETTETFWKDSSDALQGINAAYAPLLLDGGYMRFSPILLDVRGDDVMSNSGWTAIAQAAKFTLGTSVADGYGFAFDAYYEGIYRCNQVIKNVPDINMDDDIKNRVLGQAYFLRGLYYFHLVNMWGRVPLPTTPAASSVDYTVTQSTEEEGWQRVEDDFTAAIPLLPTSYNNVSGSDQGELGRATQGAAMAYLGKTYLFTKQYDKAAAEFKAVIDLGVYGLMDNYGDNFTESFENNKESIFEVQFSTTVGGTVLGWQGIPNSTWAKVSARAVTYGAPNFGYTDVQLTESAYNEFLQEKSADGSVDLRLGETMFYNKPNEPLYFKDFQTIYAGTPYLNQFFAKKYENWSTKADEFDWKSGINERLMRYSDVLLMYAEAENELGNVSECANYITLVRNRAKLTVRTTEFASYSQDQMRTQISHERLLEFCLEGHRFDDIKRWGWLADPTKLAALKLRDSEFNNYIPGKEYYPIPQTEIDNNPNVTQNKTY</sequence>
<dbReference type="SUPFAM" id="SSF48452">
    <property type="entry name" value="TPR-like"/>
    <property type="match status" value="1"/>
</dbReference>
<evidence type="ECO:0000313" key="9">
    <source>
        <dbReference type="Proteomes" id="UP000292424"/>
    </source>
</evidence>
<comment type="subcellular location">
    <subcellularLocation>
        <location evidence="1">Cell outer membrane</location>
    </subcellularLocation>
</comment>
<dbReference type="PROSITE" id="PS51257">
    <property type="entry name" value="PROKAR_LIPOPROTEIN"/>
    <property type="match status" value="1"/>
</dbReference>
<dbReference type="Pfam" id="PF14322">
    <property type="entry name" value="SusD-like_3"/>
    <property type="match status" value="1"/>
</dbReference>
<dbReference type="InterPro" id="IPR012944">
    <property type="entry name" value="SusD_RagB_dom"/>
</dbReference>
<proteinExistence type="inferred from homology"/>
<dbReference type="CDD" id="cd08977">
    <property type="entry name" value="SusD"/>
    <property type="match status" value="1"/>
</dbReference>
<dbReference type="GO" id="GO:0009279">
    <property type="term" value="C:cell outer membrane"/>
    <property type="evidence" value="ECO:0007669"/>
    <property type="project" value="UniProtKB-SubCell"/>
</dbReference>
<evidence type="ECO:0000256" key="5">
    <source>
        <dbReference type="ARBA" id="ARBA00023237"/>
    </source>
</evidence>
<evidence type="ECO:0000256" key="1">
    <source>
        <dbReference type="ARBA" id="ARBA00004442"/>
    </source>
</evidence>